<evidence type="ECO:0000256" key="3">
    <source>
        <dbReference type="PROSITE-ProRule" id="PRU00708"/>
    </source>
</evidence>
<feature type="repeat" description="PPR" evidence="3">
    <location>
        <begin position="244"/>
        <end position="278"/>
    </location>
</feature>
<comment type="caution">
    <text evidence="5">The sequence shown here is derived from an EMBL/GenBank/DDBJ whole genome shotgun (WGS) entry which is preliminary data.</text>
</comment>
<dbReference type="OrthoDB" id="185373at2759"/>
<evidence type="ECO:0000256" key="4">
    <source>
        <dbReference type="SAM" id="MobiDB-lite"/>
    </source>
</evidence>
<accession>A0A1R3H418</accession>
<dbReference type="PROSITE" id="PS51375">
    <property type="entry name" value="PPR"/>
    <property type="match status" value="4"/>
</dbReference>
<dbReference type="PANTHER" id="PTHR47936:SF5">
    <property type="entry name" value="PENTACOTRIPEPTIDE-REPEAT REGION OF PRORP DOMAIN-CONTAINING PROTEIN"/>
    <property type="match status" value="1"/>
</dbReference>
<protein>
    <recommendedName>
        <fullName evidence="7">Pentacotripeptide-repeat region of PRORP domain-containing protein</fullName>
    </recommendedName>
</protein>
<feature type="repeat" description="PPR" evidence="3">
    <location>
        <begin position="314"/>
        <end position="348"/>
    </location>
</feature>
<dbReference type="PANTHER" id="PTHR47936">
    <property type="entry name" value="PPR_LONG DOMAIN-CONTAINING PROTEIN"/>
    <property type="match status" value="1"/>
</dbReference>
<dbReference type="GO" id="GO:0010019">
    <property type="term" value="P:chloroplast-nucleus signaling pathway"/>
    <property type="evidence" value="ECO:0007669"/>
    <property type="project" value="TreeGrafter"/>
</dbReference>
<keyword evidence="2" id="KW-0677">Repeat</keyword>
<dbReference type="Pfam" id="PF13041">
    <property type="entry name" value="PPR_2"/>
    <property type="match status" value="2"/>
</dbReference>
<evidence type="ECO:0000256" key="1">
    <source>
        <dbReference type="ARBA" id="ARBA00007626"/>
    </source>
</evidence>
<feature type="repeat" description="PPR" evidence="3">
    <location>
        <begin position="279"/>
        <end position="313"/>
    </location>
</feature>
<dbReference type="Pfam" id="PF01535">
    <property type="entry name" value="PPR"/>
    <property type="match status" value="2"/>
</dbReference>
<keyword evidence="6" id="KW-1185">Reference proteome</keyword>
<dbReference type="GO" id="GO:0031930">
    <property type="term" value="P:mitochondria-nucleus signaling pathway"/>
    <property type="evidence" value="ECO:0007669"/>
    <property type="project" value="TreeGrafter"/>
</dbReference>
<dbReference type="NCBIfam" id="TIGR00756">
    <property type="entry name" value="PPR"/>
    <property type="match status" value="5"/>
</dbReference>
<dbReference type="EMBL" id="AWUE01020865">
    <property type="protein sequence ID" value="OMO64976.1"/>
    <property type="molecule type" value="Genomic_DNA"/>
</dbReference>
<dbReference type="InterPro" id="IPR011990">
    <property type="entry name" value="TPR-like_helical_dom_sf"/>
</dbReference>
<dbReference type="Proteomes" id="UP000187203">
    <property type="component" value="Unassembled WGS sequence"/>
</dbReference>
<sequence>MSKAAEASSMRRLAGIFRKPSAFSTTKSTGSATPTSTKPSSEPNISAVVTSGKSTSKSTSKSTISSAVTSSKPPSKLEKRAGYLQRSVKRFKKNCESDEFRNNNKTYAYTVGRLKARGKFSLIDDILQHQKKYQEISQEHFVIRLIKLYGSAGMVGHARKLFDEMPELKCDRTVLSFNALLSAFTYSKEFGEVKKLFKELPGKLGIEPDLISYNIVIKAHCEMKSFMSALSMVDTMQKKGIEPDIITFNMLLDGLFRNGRIADAEKIWGLMEEKSVVPDTWSYNSKIRGLVHEKRLSKAVELLKEMRSKGIEPDIGSYNVLISGYCINGDLEQVMKLYGELKKNGLSPDRVTYFRVIHLLCTKNELEMAAELCKELLDQWGKSNNDSRLLLNSVINELVNDSKIEEAKQLVELGKSKFHYKLILPKSE</sequence>
<evidence type="ECO:0008006" key="7">
    <source>
        <dbReference type="Google" id="ProtNLM"/>
    </source>
</evidence>
<feature type="repeat" description="PPR" evidence="3">
    <location>
        <begin position="209"/>
        <end position="243"/>
    </location>
</feature>
<evidence type="ECO:0000313" key="5">
    <source>
        <dbReference type="EMBL" id="OMO64976.1"/>
    </source>
</evidence>
<dbReference type="InterPro" id="IPR002885">
    <property type="entry name" value="PPR_rpt"/>
</dbReference>
<comment type="similarity">
    <text evidence="1">Belongs to the PPR family. P subfamily.</text>
</comment>
<feature type="compositionally biased region" description="Polar residues" evidence="4">
    <location>
        <begin position="22"/>
        <end position="44"/>
    </location>
</feature>
<organism evidence="5 6">
    <name type="scientific">Corchorus olitorius</name>
    <dbReference type="NCBI Taxonomy" id="93759"/>
    <lineage>
        <taxon>Eukaryota</taxon>
        <taxon>Viridiplantae</taxon>
        <taxon>Streptophyta</taxon>
        <taxon>Embryophyta</taxon>
        <taxon>Tracheophyta</taxon>
        <taxon>Spermatophyta</taxon>
        <taxon>Magnoliopsida</taxon>
        <taxon>eudicotyledons</taxon>
        <taxon>Gunneridae</taxon>
        <taxon>Pentapetalae</taxon>
        <taxon>rosids</taxon>
        <taxon>malvids</taxon>
        <taxon>Malvales</taxon>
        <taxon>Malvaceae</taxon>
        <taxon>Grewioideae</taxon>
        <taxon>Apeibeae</taxon>
        <taxon>Corchorus</taxon>
    </lineage>
</organism>
<name>A0A1R3H418_9ROSI</name>
<gene>
    <name evidence="5" type="ORF">COLO4_31673</name>
</gene>
<dbReference type="GO" id="GO:0009507">
    <property type="term" value="C:chloroplast"/>
    <property type="evidence" value="ECO:0007669"/>
    <property type="project" value="TreeGrafter"/>
</dbReference>
<evidence type="ECO:0000313" key="6">
    <source>
        <dbReference type="Proteomes" id="UP000187203"/>
    </source>
</evidence>
<dbReference type="STRING" id="93759.A0A1R3H418"/>
<dbReference type="Gene3D" id="1.25.40.10">
    <property type="entry name" value="Tetratricopeptide repeat domain"/>
    <property type="match status" value="2"/>
</dbReference>
<evidence type="ECO:0000256" key="2">
    <source>
        <dbReference type="ARBA" id="ARBA00022737"/>
    </source>
</evidence>
<feature type="compositionally biased region" description="Low complexity" evidence="4">
    <location>
        <begin position="46"/>
        <end position="72"/>
    </location>
</feature>
<dbReference type="AlphaFoldDB" id="A0A1R3H418"/>
<feature type="region of interest" description="Disordered" evidence="4">
    <location>
        <begin position="1"/>
        <end position="83"/>
    </location>
</feature>
<proteinExistence type="inferred from homology"/>
<reference evidence="6" key="1">
    <citation type="submission" date="2013-09" db="EMBL/GenBank/DDBJ databases">
        <title>Corchorus olitorius genome sequencing.</title>
        <authorList>
            <person name="Alam M."/>
            <person name="Haque M.S."/>
            <person name="Islam M.S."/>
            <person name="Emdad E.M."/>
            <person name="Islam M.M."/>
            <person name="Ahmed B."/>
            <person name="Halim A."/>
            <person name="Hossen Q.M.M."/>
            <person name="Hossain M.Z."/>
            <person name="Ahmed R."/>
            <person name="Khan M.M."/>
            <person name="Islam R."/>
            <person name="Rashid M.M."/>
            <person name="Khan S.A."/>
            <person name="Rahman M.S."/>
            <person name="Alam M."/>
            <person name="Yahiya A.S."/>
            <person name="Khan M.S."/>
            <person name="Azam M.S."/>
            <person name="Haque T."/>
            <person name="Lashkar M.Z.H."/>
            <person name="Akhand A.I."/>
            <person name="Morshed G."/>
            <person name="Roy S."/>
            <person name="Uddin K.S."/>
            <person name="Rabeya T."/>
            <person name="Hossain A.S."/>
            <person name="Chowdhury A."/>
            <person name="Snigdha A.R."/>
            <person name="Mortoza M.S."/>
            <person name="Matin S.A."/>
            <person name="Hoque S.M.E."/>
            <person name="Islam M.K."/>
            <person name="Roy D.K."/>
            <person name="Haider R."/>
            <person name="Moosa M.M."/>
            <person name="Elias S.M."/>
            <person name="Hasan A.M."/>
            <person name="Jahan S."/>
            <person name="Shafiuddin M."/>
            <person name="Mahmood N."/>
            <person name="Shommy N.S."/>
        </authorList>
    </citation>
    <scope>NUCLEOTIDE SEQUENCE [LARGE SCALE GENOMIC DNA]</scope>
    <source>
        <strain evidence="6">cv. O-4</strain>
    </source>
</reference>